<evidence type="ECO:0000256" key="1">
    <source>
        <dbReference type="SAM" id="Phobius"/>
    </source>
</evidence>
<feature type="transmembrane region" description="Helical" evidence="1">
    <location>
        <begin position="104"/>
        <end position="124"/>
    </location>
</feature>
<keyword evidence="1" id="KW-0812">Transmembrane</keyword>
<reference evidence="2 3" key="1">
    <citation type="submission" date="2018-06" db="EMBL/GenBank/DDBJ databases">
        <authorList>
            <consortium name="Pathogen Informatics"/>
            <person name="Doyle S."/>
        </authorList>
    </citation>
    <scope>NUCLEOTIDE SEQUENCE [LARGE SCALE GENOMIC DNA]</scope>
    <source>
        <strain evidence="3">NCTC 11391</strain>
    </source>
</reference>
<accession>A0A380JFW6</accession>
<dbReference type="AlphaFoldDB" id="A0A380JFW6"/>
<keyword evidence="1" id="KW-1133">Transmembrane helix</keyword>
<protein>
    <submittedName>
        <fullName evidence="2">Uncharacterized protein</fullName>
    </submittedName>
</protein>
<dbReference type="EMBL" id="UHFA01000002">
    <property type="protein sequence ID" value="SUN35936.1"/>
    <property type="molecule type" value="Genomic_DNA"/>
</dbReference>
<feature type="transmembrane region" description="Helical" evidence="1">
    <location>
        <begin position="36"/>
        <end position="58"/>
    </location>
</feature>
<keyword evidence="3" id="KW-1185">Reference proteome</keyword>
<dbReference type="RefSeq" id="WP_115324978.1">
    <property type="nucleotide sequence ID" value="NZ_UHFA01000002.1"/>
</dbReference>
<evidence type="ECO:0000313" key="3">
    <source>
        <dbReference type="Proteomes" id="UP000254082"/>
    </source>
</evidence>
<organism evidence="2 3">
    <name type="scientific">Streptococcus downei MFe28</name>
    <dbReference type="NCBI Taxonomy" id="764290"/>
    <lineage>
        <taxon>Bacteria</taxon>
        <taxon>Bacillati</taxon>
        <taxon>Bacillota</taxon>
        <taxon>Bacilli</taxon>
        <taxon>Lactobacillales</taxon>
        <taxon>Streptococcaceae</taxon>
        <taxon>Streptococcus</taxon>
    </lineage>
</organism>
<gene>
    <name evidence="2" type="ORF">NCTC11391_00975</name>
</gene>
<dbReference type="Proteomes" id="UP000254082">
    <property type="component" value="Unassembled WGS sequence"/>
</dbReference>
<feature type="transmembrane region" description="Helical" evidence="1">
    <location>
        <begin position="145"/>
        <end position="164"/>
    </location>
</feature>
<name>A0A380JFW6_STRDO</name>
<proteinExistence type="predicted"/>
<evidence type="ECO:0000313" key="2">
    <source>
        <dbReference type="EMBL" id="SUN35936.1"/>
    </source>
</evidence>
<keyword evidence="1" id="KW-0472">Membrane</keyword>
<sequence length="280" mass="32428">MTWEIFLRSLFNPFSNLREIARAIKMAQGTKKVRQILLHLFFFLYSLSLYLFILIHFLGSWLSKGYTGPLASYLNGLAFDGRFKLPHAITFGVSYTRAYYLGNLTSYFLSIFLLCSSGLIYFPWLLRQIFKSHSFLGQNKWYKRLILLMIGLASGLIFLVVGITTTKNLGYQFQILRLSKTSSYEIREATLTRRESYKVHMSDEGGSGYDKTNYRLVLDDFDTWELVNDNHLPTSFFKLKEGDKVYLLLAKNPKTGQEIPVDLETSLVQIKETRSHLLND</sequence>